<dbReference type="InterPro" id="IPR010730">
    <property type="entry name" value="HET"/>
</dbReference>
<reference evidence="2 3" key="1">
    <citation type="submission" date="2023-01" db="EMBL/GenBank/DDBJ databases">
        <title>Analysis of 21 Apiospora genomes using comparative genomics revels a genus with tremendous synthesis potential of carbohydrate active enzymes and secondary metabolites.</title>
        <authorList>
            <person name="Sorensen T."/>
        </authorList>
    </citation>
    <scope>NUCLEOTIDE SEQUENCE [LARGE SCALE GENOMIC DNA]</scope>
    <source>
        <strain evidence="2 3">CBS 135458</strain>
    </source>
</reference>
<dbReference type="Pfam" id="PF06985">
    <property type="entry name" value="HET"/>
    <property type="match status" value="1"/>
</dbReference>
<gene>
    <name evidence="2" type="ORF">PG994_009840</name>
</gene>
<dbReference type="RefSeq" id="XP_066713419.1">
    <property type="nucleotide sequence ID" value="XM_066861249.1"/>
</dbReference>
<evidence type="ECO:0000259" key="1">
    <source>
        <dbReference type="Pfam" id="PF06985"/>
    </source>
</evidence>
<sequence length="258" mass="28959">MRLLQCDDAGRYSLTDDFVADNAPPYAILSHTWGPDEIKFCADQAEQHGLRYFWVDTCCIDKSNNIELQTAINSMFRWYRDAKRCYVYLADVSSAADTDARDNVAPWEGPSEKADGSLVVGHSKSSSRRRIPASALCGTSLSDFPVSEREAWVRNRQTKYPEDLAYALLGIFDVHMLPNYGEGRENAQKRLRKKIQKAVKGTRANDFSVTFSLSDVPETQHFVGRESELAEMRTNLNSDGSRRVVVLHGLGTLVLQAS</sequence>
<organism evidence="2 3">
    <name type="scientific">Apiospora phragmitis</name>
    <dbReference type="NCBI Taxonomy" id="2905665"/>
    <lineage>
        <taxon>Eukaryota</taxon>
        <taxon>Fungi</taxon>
        <taxon>Dikarya</taxon>
        <taxon>Ascomycota</taxon>
        <taxon>Pezizomycotina</taxon>
        <taxon>Sordariomycetes</taxon>
        <taxon>Xylariomycetidae</taxon>
        <taxon>Amphisphaeriales</taxon>
        <taxon>Apiosporaceae</taxon>
        <taxon>Apiospora</taxon>
    </lineage>
</organism>
<dbReference type="PANTHER" id="PTHR10622">
    <property type="entry name" value="HET DOMAIN-CONTAINING PROTEIN"/>
    <property type="match status" value="1"/>
</dbReference>
<comment type="caution">
    <text evidence="2">The sequence shown here is derived from an EMBL/GenBank/DDBJ whole genome shotgun (WGS) entry which is preliminary data.</text>
</comment>
<proteinExistence type="predicted"/>
<accession>A0ABR1U7B4</accession>
<evidence type="ECO:0000313" key="2">
    <source>
        <dbReference type="EMBL" id="KAK8054773.1"/>
    </source>
</evidence>
<dbReference type="PANTHER" id="PTHR10622:SF11">
    <property type="entry name" value="HET-DOMAIN-CONTAINING PROTEIN"/>
    <property type="match status" value="1"/>
</dbReference>
<dbReference type="EMBL" id="JAQQWL010000010">
    <property type="protein sequence ID" value="KAK8054773.1"/>
    <property type="molecule type" value="Genomic_DNA"/>
</dbReference>
<keyword evidence="3" id="KW-1185">Reference proteome</keyword>
<name>A0ABR1U7B4_9PEZI</name>
<dbReference type="GeneID" id="92094312"/>
<protein>
    <recommendedName>
        <fullName evidence="1">Heterokaryon incompatibility domain-containing protein</fullName>
    </recommendedName>
</protein>
<feature type="domain" description="Heterokaryon incompatibility" evidence="1">
    <location>
        <begin position="44"/>
        <end position="109"/>
    </location>
</feature>
<dbReference type="Proteomes" id="UP001480595">
    <property type="component" value="Unassembled WGS sequence"/>
</dbReference>
<evidence type="ECO:0000313" key="3">
    <source>
        <dbReference type="Proteomes" id="UP001480595"/>
    </source>
</evidence>